<dbReference type="Gene3D" id="2.60.40.1080">
    <property type="match status" value="1"/>
</dbReference>
<gene>
    <name evidence="3" type="ORF">ACFP3T_01365</name>
</gene>
<dbReference type="EMBL" id="JBHSSD010000006">
    <property type="protein sequence ID" value="MFC6163319.1"/>
    <property type="molecule type" value="Genomic_DNA"/>
</dbReference>
<comment type="caution">
    <text evidence="3">The sequence shown here is derived from an EMBL/GenBank/DDBJ whole genome shotgun (WGS) entry which is preliminary data.</text>
</comment>
<proteinExistence type="predicted"/>
<evidence type="ECO:0000256" key="1">
    <source>
        <dbReference type="SAM" id="SignalP"/>
    </source>
</evidence>
<dbReference type="Pfam" id="PF02368">
    <property type="entry name" value="Big_2"/>
    <property type="match status" value="1"/>
</dbReference>
<protein>
    <submittedName>
        <fullName evidence="3">Ig domain-containing protein</fullName>
    </submittedName>
</protein>
<feature type="chain" id="PRO_5045653799" evidence="1">
    <location>
        <begin position="29"/>
        <end position="490"/>
    </location>
</feature>
<name>A0ABW1R0F9_9LACO</name>
<dbReference type="InterPro" id="IPR027994">
    <property type="entry name" value="WxL_dom"/>
</dbReference>
<reference evidence="4" key="1">
    <citation type="journal article" date="2019" name="Int. J. Syst. Evol. Microbiol.">
        <title>The Global Catalogue of Microorganisms (GCM) 10K type strain sequencing project: providing services to taxonomists for standard genome sequencing and annotation.</title>
        <authorList>
            <consortium name="The Broad Institute Genomics Platform"/>
            <consortium name="The Broad Institute Genome Sequencing Center for Infectious Disease"/>
            <person name="Wu L."/>
            <person name="Ma J."/>
        </authorList>
    </citation>
    <scope>NUCLEOTIDE SEQUENCE [LARGE SCALE GENOMIC DNA]</scope>
    <source>
        <strain evidence="4">CCM 8932</strain>
    </source>
</reference>
<feature type="domain" description="BIG2" evidence="2">
    <location>
        <begin position="160"/>
        <end position="247"/>
    </location>
</feature>
<dbReference type="SMART" id="SM00635">
    <property type="entry name" value="BID_2"/>
    <property type="match status" value="1"/>
</dbReference>
<feature type="signal peptide" evidence="1">
    <location>
        <begin position="1"/>
        <end position="28"/>
    </location>
</feature>
<keyword evidence="1" id="KW-0732">Signal</keyword>
<dbReference type="RefSeq" id="WP_137640362.1">
    <property type="nucleotide sequence ID" value="NZ_BJDK01000018.1"/>
</dbReference>
<organism evidence="3 4">
    <name type="scientific">Lactiplantibacillus dongliensis</name>
    <dbReference type="NCBI Taxonomy" id="2559919"/>
    <lineage>
        <taxon>Bacteria</taxon>
        <taxon>Bacillati</taxon>
        <taxon>Bacillota</taxon>
        <taxon>Bacilli</taxon>
        <taxon>Lactobacillales</taxon>
        <taxon>Lactobacillaceae</taxon>
        <taxon>Lactiplantibacillus</taxon>
    </lineage>
</organism>
<keyword evidence="4" id="KW-1185">Reference proteome</keyword>
<dbReference type="InterPro" id="IPR003343">
    <property type="entry name" value="Big_2"/>
</dbReference>
<evidence type="ECO:0000259" key="2">
    <source>
        <dbReference type="SMART" id="SM00635"/>
    </source>
</evidence>
<accession>A0ABW1R0F9</accession>
<evidence type="ECO:0000313" key="3">
    <source>
        <dbReference type="EMBL" id="MFC6163319.1"/>
    </source>
</evidence>
<dbReference type="Proteomes" id="UP001596253">
    <property type="component" value="Unassembled WGS sequence"/>
</dbReference>
<dbReference type="Pfam" id="PF13731">
    <property type="entry name" value="WxL"/>
    <property type="match status" value="1"/>
</dbReference>
<sequence>MCRQPQIWRFKLLLAVLVLLGWSGYAICGQAATSAPQPASSTPSSVLGLNLSGGFTQQPIDSNQVAGQTVTLSATATRSALEAVTNPFGSRKYVWWESTDDGQTYSQVGSNSSTYSFTAPSVTKPTPLLFQVEYDFTGIGLFSNDWSRIATVTITPGRIPATGIKVSADTTSLNNSESTMVYADLSPADATDPVTWKSSDTSLATVDSYGDVTATAAASDTSGTADDHGTVTITGTVNGYSDSVKITIGSLQNVTVQEGTAATFTLADVPSGMTVKNWYRVKDGTSTALNSTASSYTISSPTNATDDQTSYYAALNYTVNGSVKTVTTNAALLTVTKGGNLTLTAVPNFNFGSVDLKTLSEGTTLATTDTAIDGGPAYDGNNEGTLSVTDDRTVGGSWQLSASLAPFGSTSGSDSGKLGTAQLELDDPNARLDQLITANNTETPIYTQSGYESQSFDVTASKLELAASPLASATNYQSTLTWTLAVVPTN</sequence>
<evidence type="ECO:0000313" key="4">
    <source>
        <dbReference type="Proteomes" id="UP001596253"/>
    </source>
</evidence>
<dbReference type="InterPro" id="IPR008964">
    <property type="entry name" value="Invasin/intimin_cell_adhesion"/>
</dbReference>
<dbReference type="SUPFAM" id="SSF49373">
    <property type="entry name" value="Invasin/intimin cell-adhesion fragments"/>
    <property type="match status" value="1"/>
</dbReference>